<feature type="compositionally biased region" description="Low complexity" evidence="1">
    <location>
        <begin position="249"/>
        <end position="260"/>
    </location>
</feature>
<dbReference type="Pfam" id="PF13365">
    <property type="entry name" value="Trypsin_2"/>
    <property type="match status" value="1"/>
</dbReference>
<dbReference type="EMBL" id="JAAGRR010000001">
    <property type="protein sequence ID" value="NDY41298.1"/>
    <property type="molecule type" value="Genomic_DNA"/>
</dbReference>
<organism evidence="3 4">
    <name type="scientific">Dissulfurirhabdus thermomarina</name>
    <dbReference type="NCBI Taxonomy" id="1765737"/>
    <lineage>
        <taxon>Bacteria</taxon>
        <taxon>Deltaproteobacteria</taxon>
        <taxon>Dissulfurirhabdaceae</taxon>
        <taxon>Dissulfurirhabdus</taxon>
    </lineage>
</organism>
<evidence type="ECO:0000256" key="1">
    <source>
        <dbReference type="SAM" id="MobiDB-lite"/>
    </source>
</evidence>
<keyword evidence="4" id="KW-1185">Reference proteome</keyword>
<dbReference type="SUPFAM" id="SSF50494">
    <property type="entry name" value="Trypsin-like serine proteases"/>
    <property type="match status" value="1"/>
</dbReference>
<dbReference type="PANTHER" id="PTHR43019:SF23">
    <property type="entry name" value="PROTEASE DO-LIKE 5, CHLOROPLASTIC"/>
    <property type="match status" value="1"/>
</dbReference>
<dbReference type="AlphaFoldDB" id="A0A6N9TJN5"/>
<proteinExistence type="predicted"/>
<dbReference type="RefSeq" id="WP_163297438.1">
    <property type="nucleotide sequence ID" value="NZ_JAAGRR010000001.1"/>
</dbReference>
<dbReference type="InterPro" id="IPR001940">
    <property type="entry name" value="Peptidase_S1C"/>
</dbReference>
<dbReference type="InterPro" id="IPR009003">
    <property type="entry name" value="Peptidase_S1_PA"/>
</dbReference>
<feature type="region of interest" description="Disordered" evidence="1">
    <location>
        <begin position="249"/>
        <end position="315"/>
    </location>
</feature>
<dbReference type="Gene3D" id="2.40.10.120">
    <property type="match status" value="1"/>
</dbReference>
<name>A0A6N9TJN5_DISTH</name>
<comment type="caution">
    <text evidence="3">The sequence shown here is derived from an EMBL/GenBank/DDBJ whole genome shotgun (WGS) entry which is preliminary data.</text>
</comment>
<dbReference type="Proteomes" id="UP000469346">
    <property type="component" value="Unassembled WGS sequence"/>
</dbReference>
<evidence type="ECO:0000313" key="4">
    <source>
        <dbReference type="Proteomes" id="UP000469346"/>
    </source>
</evidence>
<keyword evidence="2" id="KW-0732">Signal</keyword>
<feature type="signal peptide" evidence="2">
    <location>
        <begin position="1"/>
        <end position="21"/>
    </location>
</feature>
<gene>
    <name evidence="3" type="ORF">G3N55_00340</name>
</gene>
<reference evidence="3 4" key="1">
    <citation type="submission" date="2020-02" db="EMBL/GenBank/DDBJ databases">
        <title>Comparative genomics of sulfur disproportionating microorganisms.</title>
        <authorList>
            <person name="Ward L.M."/>
            <person name="Bertran E."/>
            <person name="Johnston D.T."/>
        </authorList>
    </citation>
    <scope>NUCLEOTIDE SEQUENCE [LARGE SCALE GENOMIC DNA]</scope>
    <source>
        <strain evidence="3 4">DSM 100025</strain>
    </source>
</reference>
<evidence type="ECO:0000313" key="3">
    <source>
        <dbReference type="EMBL" id="NDY41298.1"/>
    </source>
</evidence>
<sequence>MRRRRCLFAAVAWMLAAPALAAAFPAEAVYERCAPKVVAVWCTSGSAKGVIGAGSIVAPGRVLTNAHVVFVAGTGRPYPRIRVYLKPDRLTGDVRRDLRRPLAARVAAADPALDIALLEVEGLPAGRGTIPLAPPGEIHVGEEVVAIGHPEQGGFWSLTYGRLSGAFMDFRGVAGKHMYQTDTSVNRGNSGGPLLDAEGRMVGMNTSIARKGAGGVAITGVNFALQSRVVHDWLAGRGLRLAYAAGGEGAARPPRIAGGAKPTREAPGAPASPRSGSGVRTARRPPVRSGPPPVTGEAAANATAPARPFLTPARPYDYDDLTRVEAELEEMMHEMRGRIRH</sequence>
<feature type="chain" id="PRO_5026689667" evidence="2">
    <location>
        <begin position="22"/>
        <end position="341"/>
    </location>
</feature>
<dbReference type="PANTHER" id="PTHR43019">
    <property type="entry name" value="SERINE ENDOPROTEASE DEGS"/>
    <property type="match status" value="1"/>
</dbReference>
<protein>
    <submittedName>
        <fullName evidence="3">Trypsin-like peptidase domain-containing protein</fullName>
    </submittedName>
</protein>
<evidence type="ECO:0000256" key="2">
    <source>
        <dbReference type="SAM" id="SignalP"/>
    </source>
</evidence>
<accession>A0A6N9TJN5</accession>
<dbReference type="GO" id="GO:0006508">
    <property type="term" value="P:proteolysis"/>
    <property type="evidence" value="ECO:0007669"/>
    <property type="project" value="InterPro"/>
</dbReference>
<dbReference type="GO" id="GO:0004252">
    <property type="term" value="F:serine-type endopeptidase activity"/>
    <property type="evidence" value="ECO:0007669"/>
    <property type="project" value="InterPro"/>
</dbReference>
<dbReference type="PRINTS" id="PR00834">
    <property type="entry name" value="PROTEASES2C"/>
</dbReference>